<dbReference type="Proteomes" id="UP001165306">
    <property type="component" value="Unassembled WGS sequence"/>
</dbReference>
<proteinExistence type="inferred from homology"/>
<organism evidence="9 10">
    <name type="scientific">Thermalbibacter longus</name>
    <dbReference type="NCBI Taxonomy" id="2951981"/>
    <lineage>
        <taxon>Bacteria</taxon>
        <taxon>Pseudomonadati</taxon>
        <taxon>Thermomicrobiota</taxon>
        <taxon>Thermomicrobia</taxon>
        <taxon>Thermomicrobiales</taxon>
        <taxon>Thermomicrobiaceae</taxon>
        <taxon>Thermalbibacter</taxon>
    </lineage>
</organism>
<evidence type="ECO:0000313" key="9">
    <source>
        <dbReference type="EMBL" id="MCM8750539.1"/>
    </source>
</evidence>
<keyword evidence="5 9" id="KW-0808">Transferase</keyword>
<evidence type="ECO:0000256" key="1">
    <source>
        <dbReference type="ARBA" id="ARBA00009481"/>
    </source>
</evidence>
<sequence length="414" mass="46451">MLHRVDLTPMPLEPYRPLIGEESITRLSELSSRLRGARMVHINATPYGGGVSELLRSEVALLLGLGLHVDWLVIAGDTRFFEVTKGIHNALQGGRYTLAHEAQEIYLHNSAANAGRLEGDYDVYIVHDPQPAAIRHFLANAQGRWIWRCHIDTSQPNPEVADFLSPFLQPYDAFIFTMESFVLPSLRRERLRIIPPGIDPLSPKNIGLPADVCERIVAWHGVDRSRPLLLQVSRFDPWKDPLGVLRVYRAVRQAVPGLQLALLGSMAHDDPEGWHLYERIRAEASDDPDIHVGSNLTGISSVEVNAFQHCADVAIQKSIREGFGLVVSETLWKETPIVAGRTGGIVLQVVESASSLLVDPEDEQGFVERVRDILQHREKARKLAREGKEHVRRLFLITRMIEDELAFICELLGL</sequence>
<evidence type="ECO:0000259" key="7">
    <source>
        <dbReference type="Pfam" id="PF00534"/>
    </source>
</evidence>
<dbReference type="InterPro" id="IPR049438">
    <property type="entry name" value="TreT_GT1"/>
</dbReference>
<dbReference type="EMBL" id="JAMSLR010000017">
    <property type="protein sequence ID" value="MCM8750539.1"/>
    <property type="molecule type" value="Genomic_DNA"/>
</dbReference>
<dbReference type="GO" id="GO:0006006">
    <property type="term" value="P:glucose metabolic process"/>
    <property type="evidence" value="ECO:0007669"/>
    <property type="project" value="UniProtKB-KW"/>
</dbReference>
<dbReference type="Gene3D" id="3.40.50.2000">
    <property type="entry name" value="Glycogen Phosphorylase B"/>
    <property type="match status" value="2"/>
</dbReference>
<feature type="domain" description="Glycosyl transferase family 1" evidence="7">
    <location>
        <begin position="221"/>
        <end position="389"/>
    </location>
</feature>
<dbReference type="Pfam" id="PF00534">
    <property type="entry name" value="Glycos_transf_1"/>
    <property type="match status" value="1"/>
</dbReference>
<keyword evidence="10" id="KW-1185">Reference proteome</keyword>
<evidence type="ECO:0000256" key="5">
    <source>
        <dbReference type="ARBA" id="ARBA00022679"/>
    </source>
</evidence>
<accession>A0AA42BC57</accession>
<keyword evidence="4 9" id="KW-0328">Glycosyltransferase</keyword>
<dbReference type="GO" id="GO:0016757">
    <property type="term" value="F:glycosyltransferase activity"/>
    <property type="evidence" value="ECO:0007669"/>
    <property type="project" value="UniProtKB-KW"/>
</dbReference>
<name>A0AA42BC57_9BACT</name>
<comment type="similarity">
    <text evidence="1">Belongs to the glycosyltransferase group 1 family. Glycosyltransferase 4 subfamily.</text>
</comment>
<dbReference type="InterPro" id="IPR001296">
    <property type="entry name" value="Glyco_trans_1"/>
</dbReference>
<evidence type="ECO:0000313" key="10">
    <source>
        <dbReference type="Proteomes" id="UP001165306"/>
    </source>
</evidence>
<comment type="caution">
    <text evidence="9">The sequence shown here is derived from an EMBL/GenBank/DDBJ whole genome shotgun (WGS) entry which is preliminary data.</text>
</comment>
<dbReference type="Pfam" id="PF21269">
    <property type="entry name" value="TreT_GT1"/>
    <property type="match status" value="1"/>
</dbReference>
<evidence type="ECO:0000256" key="6">
    <source>
        <dbReference type="ARBA" id="ARBA00023277"/>
    </source>
</evidence>
<dbReference type="PANTHER" id="PTHR47779">
    <property type="entry name" value="SYNTHASE (CCG-9), PUTATIVE (AFU_ORTHOLOGUE AFUA_3G12100)-RELATED"/>
    <property type="match status" value="1"/>
</dbReference>
<comment type="subunit">
    <text evidence="2">Homodimer.</text>
</comment>
<reference evidence="9" key="1">
    <citation type="submission" date="2022-06" db="EMBL/GenBank/DDBJ databases">
        <title>CFH 74404 Thermomicrobiaceae sp.</title>
        <authorList>
            <person name="Ming H."/>
            <person name="Li W.-J."/>
            <person name="Zhao Z."/>
        </authorList>
    </citation>
    <scope>NUCLEOTIDE SEQUENCE</scope>
    <source>
        <strain evidence="9">CFH 74404</strain>
    </source>
</reference>
<protein>
    <submittedName>
        <fullName evidence="9">Glycosyltransferase</fullName>
        <ecNumber evidence="9">2.4.-.-</ecNumber>
    </submittedName>
</protein>
<feature type="domain" description="Trehalose synthase N-terminal" evidence="8">
    <location>
        <begin position="41"/>
        <end position="182"/>
    </location>
</feature>
<dbReference type="AlphaFoldDB" id="A0AA42BC57"/>
<dbReference type="PANTHER" id="PTHR47779:SF1">
    <property type="entry name" value="SYNTHASE (CCG-9), PUTATIVE (AFU_ORTHOLOGUE AFUA_3G12100)-RELATED"/>
    <property type="match status" value="1"/>
</dbReference>
<dbReference type="EC" id="2.4.-.-" evidence="9"/>
<evidence type="ECO:0000259" key="8">
    <source>
        <dbReference type="Pfam" id="PF21269"/>
    </source>
</evidence>
<keyword evidence="6" id="KW-0119">Carbohydrate metabolism</keyword>
<dbReference type="SUPFAM" id="SSF53756">
    <property type="entry name" value="UDP-Glycosyltransferase/glycogen phosphorylase"/>
    <property type="match status" value="1"/>
</dbReference>
<evidence type="ECO:0000256" key="4">
    <source>
        <dbReference type="ARBA" id="ARBA00022676"/>
    </source>
</evidence>
<gene>
    <name evidence="9" type="ORF">NET02_15440</name>
</gene>
<evidence type="ECO:0000256" key="3">
    <source>
        <dbReference type="ARBA" id="ARBA00022526"/>
    </source>
</evidence>
<keyword evidence="3" id="KW-0313">Glucose metabolism</keyword>
<dbReference type="InterPro" id="IPR052078">
    <property type="entry name" value="Trehalose_Metab_GTase"/>
</dbReference>
<evidence type="ECO:0000256" key="2">
    <source>
        <dbReference type="ARBA" id="ARBA00011738"/>
    </source>
</evidence>
<dbReference type="RefSeq" id="WP_284058328.1">
    <property type="nucleotide sequence ID" value="NZ_JAMSLR010000017.1"/>
</dbReference>